<dbReference type="Gene3D" id="1.20.1540.10">
    <property type="entry name" value="Rhomboid-like"/>
    <property type="match status" value="1"/>
</dbReference>
<reference evidence="12" key="1">
    <citation type="submission" date="2017-02" db="UniProtKB">
        <authorList>
            <consortium name="WormBaseParasite"/>
        </authorList>
    </citation>
    <scope>IDENTIFICATION</scope>
</reference>
<keyword evidence="6" id="KW-0378">Hydrolase</keyword>
<evidence type="ECO:0000256" key="2">
    <source>
        <dbReference type="ARBA" id="ARBA00004141"/>
    </source>
</evidence>
<keyword evidence="11" id="KW-1185">Reference proteome</keyword>
<evidence type="ECO:0000313" key="11">
    <source>
        <dbReference type="Proteomes" id="UP000267096"/>
    </source>
</evidence>
<feature type="domain" description="Peptidase S54 rhomboid" evidence="9">
    <location>
        <begin position="102"/>
        <end position="158"/>
    </location>
</feature>
<evidence type="ECO:0000313" key="12">
    <source>
        <dbReference type="WBParaSite" id="ASIM_0002107601-mRNA-1"/>
    </source>
</evidence>
<keyword evidence="7" id="KW-1133">Transmembrane helix</keyword>
<gene>
    <name evidence="10" type="ORF">ASIM_LOCUS20452</name>
</gene>
<dbReference type="GO" id="GO:0006465">
    <property type="term" value="P:signal peptide processing"/>
    <property type="evidence" value="ECO:0007669"/>
    <property type="project" value="TreeGrafter"/>
</dbReference>
<dbReference type="GO" id="GO:0016020">
    <property type="term" value="C:membrane"/>
    <property type="evidence" value="ECO:0007669"/>
    <property type="project" value="UniProtKB-SubCell"/>
</dbReference>
<dbReference type="PANTHER" id="PTHR43731:SF14">
    <property type="entry name" value="PRESENILIN-ASSOCIATED RHOMBOID-LIKE PROTEIN, MITOCHONDRIAL"/>
    <property type="match status" value="1"/>
</dbReference>
<dbReference type="AlphaFoldDB" id="A0A0M3KJA4"/>
<dbReference type="PANTHER" id="PTHR43731">
    <property type="entry name" value="RHOMBOID PROTEASE"/>
    <property type="match status" value="1"/>
</dbReference>
<organism evidence="12">
    <name type="scientific">Anisakis simplex</name>
    <name type="common">Herring worm</name>
    <dbReference type="NCBI Taxonomy" id="6269"/>
    <lineage>
        <taxon>Eukaryota</taxon>
        <taxon>Metazoa</taxon>
        <taxon>Ecdysozoa</taxon>
        <taxon>Nematoda</taxon>
        <taxon>Chromadorea</taxon>
        <taxon>Rhabditida</taxon>
        <taxon>Spirurina</taxon>
        <taxon>Ascaridomorpha</taxon>
        <taxon>Ascaridoidea</taxon>
        <taxon>Anisakidae</taxon>
        <taxon>Anisakis</taxon>
        <taxon>Anisakis simplex complex</taxon>
    </lineage>
</organism>
<proteinExistence type="inferred from homology"/>
<evidence type="ECO:0000259" key="9">
    <source>
        <dbReference type="Pfam" id="PF01694"/>
    </source>
</evidence>
<dbReference type="SUPFAM" id="SSF144091">
    <property type="entry name" value="Rhomboid-like"/>
    <property type="match status" value="1"/>
</dbReference>
<sequence length="170" mass="19246">MPIMSVGGATFTVAAITDFERSKRRMRYFWGDPMDFFSNPSQQQQHFANEWWVALTDGQKTCLSILAINSAIFLLWRIKSLELFMWRYFTNSYASKALCLPMVLSAFSHSHWLHLGVNMYVLYSFAGVSIDRFLGLDQFMAFYLTASSVSSLTSLAHKCVVGSPVRALGA</sequence>
<evidence type="ECO:0000256" key="6">
    <source>
        <dbReference type="ARBA" id="ARBA00022801"/>
    </source>
</evidence>
<evidence type="ECO:0000256" key="7">
    <source>
        <dbReference type="ARBA" id="ARBA00022989"/>
    </source>
</evidence>
<evidence type="ECO:0000256" key="1">
    <source>
        <dbReference type="ARBA" id="ARBA00000156"/>
    </source>
</evidence>
<dbReference type="InterPro" id="IPR050925">
    <property type="entry name" value="Rhomboid_protease_S54"/>
</dbReference>
<evidence type="ECO:0000256" key="8">
    <source>
        <dbReference type="ARBA" id="ARBA00023136"/>
    </source>
</evidence>
<dbReference type="GO" id="GO:0004252">
    <property type="term" value="F:serine-type endopeptidase activity"/>
    <property type="evidence" value="ECO:0007669"/>
    <property type="project" value="InterPro"/>
</dbReference>
<dbReference type="EMBL" id="UYRR01039638">
    <property type="protein sequence ID" value="VDK77018.1"/>
    <property type="molecule type" value="Genomic_DNA"/>
</dbReference>
<protein>
    <recommendedName>
        <fullName evidence="4">rhomboid protease</fullName>
        <ecNumber evidence="4">3.4.21.105</ecNumber>
    </recommendedName>
</protein>
<comment type="catalytic activity">
    <reaction evidence="1">
        <text>Cleaves type-1 transmembrane domains using a catalytic dyad composed of serine and histidine that are contributed by different transmembrane domains.</text>
        <dbReference type="EC" id="3.4.21.105"/>
    </reaction>
</comment>
<evidence type="ECO:0000256" key="3">
    <source>
        <dbReference type="ARBA" id="ARBA00009045"/>
    </source>
</evidence>
<name>A0A0M3KJA4_ANISI</name>
<comment type="subcellular location">
    <subcellularLocation>
        <location evidence="2">Membrane</location>
        <topology evidence="2">Multi-pass membrane protein</topology>
    </subcellularLocation>
</comment>
<accession>A0A0M3KJA4</accession>
<dbReference type="Pfam" id="PF01694">
    <property type="entry name" value="Rhomboid"/>
    <property type="match status" value="1"/>
</dbReference>
<dbReference type="WBParaSite" id="ASIM_0002107601-mRNA-1">
    <property type="protein sequence ID" value="ASIM_0002107601-mRNA-1"/>
    <property type="gene ID" value="ASIM_0002107601"/>
</dbReference>
<reference evidence="10 11" key="2">
    <citation type="submission" date="2018-11" db="EMBL/GenBank/DDBJ databases">
        <authorList>
            <consortium name="Pathogen Informatics"/>
        </authorList>
    </citation>
    <scope>NUCLEOTIDE SEQUENCE [LARGE SCALE GENOMIC DNA]</scope>
</reference>
<dbReference type="OrthoDB" id="10260614at2759"/>
<comment type="similarity">
    <text evidence="3">Belongs to the peptidase S54 family.</text>
</comment>
<dbReference type="Proteomes" id="UP000267096">
    <property type="component" value="Unassembled WGS sequence"/>
</dbReference>
<keyword evidence="5" id="KW-0812">Transmembrane</keyword>
<dbReference type="InterPro" id="IPR035952">
    <property type="entry name" value="Rhomboid-like_sf"/>
</dbReference>
<keyword evidence="8" id="KW-0472">Membrane</keyword>
<evidence type="ECO:0000256" key="4">
    <source>
        <dbReference type="ARBA" id="ARBA00013039"/>
    </source>
</evidence>
<evidence type="ECO:0000256" key="5">
    <source>
        <dbReference type="ARBA" id="ARBA00022692"/>
    </source>
</evidence>
<dbReference type="EC" id="3.4.21.105" evidence="4"/>
<evidence type="ECO:0000313" key="10">
    <source>
        <dbReference type="EMBL" id="VDK77018.1"/>
    </source>
</evidence>
<dbReference type="InterPro" id="IPR022764">
    <property type="entry name" value="Peptidase_S54_rhomboid_dom"/>
</dbReference>